<keyword evidence="3" id="KW-0687">Ribonucleoprotein</keyword>
<sequence length="352" mass="40431">MQKVVQRTLRAERVTNRKKAKAREHLSKAEGWSNFHATNRLKRVTSANIRTARLARQEDWEAGALLAPRRDVGEQANTYGAIMMYNANVPELPARKQPKWLPFSEGDRLLVIKGRDKGRIGECIEVQKERGCVRIKGLNVMDVIVPEWMKAEDSSRDAIEGISRFLPLDSVQLVYPLPDPVTGIPRDVVIERLIHINHRFDKMKGEWTPGDRLIPGTNTIIPWPPTADPTYDDFADDTLRITVEEQTFRPFLMTPPMPVTVIDELRNKYSRFRTRHPWQYVEQKELEAAKVEKRKELVKGMRTPLQELAEVRRMKREAEGERELSEEQLARIGEVIASERGKAVGTVRGSAR</sequence>
<dbReference type="GO" id="GO:1990904">
    <property type="term" value="C:ribonucleoprotein complex"/>
    <property type="evidence" value="ECO:0007669"/>
    <property type="project" value="UniProtKB-KW"/>
</dbReference>
<dbReference type="Gene3D" id="2.30.30.30">
    <property type="match status" value="1"/>
</dbReference>
<evidence type="ECO:0000313" key="4">
    <source>
        <dbReference type="EMBL" id="TKA48418.1"/>
    </source>
</evidence>
<dbReference type="STRING" id="329885.A0A4U0VH72"/>
<evidence type="ECO:0008006" key="6">
    <source>
        <dbReference type="Google" id="ProtNLM"/>
    </source>
</evidence>
<evidence type="ECO:0000313" key="5">
    <source>
        <dbReference type="Proteomes" id="UP000310066"/>
    </source>
</evidence>
<evidence type="ECO:0000256" key="3">
    <source>
        <dbReference type="ARBA" id="ARBA00023274"/>
    </source>
</evidence>
<dbReference type="GO" id="GO:0006412">
    <property type="term" value="P:translation"/>
    <property type="evidence" value="ECO:0007669"/>
    <property type="project" value="InterPro"/>
</dbReference>
<dbReference type="InterPro" id="IPR041988">
    <property type="entry name" value="Ribosomal_uL24_KOW"/>
</dbReference>
<dbReference type="OrthoDB" id="359154at2759"/>
<dbReference type="InterPro" id="IPR014722">
    <property type="entry name" value="Rib_uL2_dom2"/>
</dbReference>
<dbReference type="GO" id="GO:0003735">
    <property type="term" value="F:structural constituent of ribosome"/>
    <property type="evidence" value="ECO:0007669"/>
    <property type="project" value="InterPro"/>
</dbReference>
<dbReference type="EMBL" id="NAJP01000003">
    <property type="protein sequence ID" value="TKA48418.1"/>
    <property type="molecule type" value="Genomic_DNA"/>
</dbReference>
<evidence type="ECO:0000256" key="1">
    <source>
        <dbReference type="ARBA" id="ARBA00010618"/>
    </source>
</evidence>
<reference evidence="4 5" key="1">
    <citation type="submission" date="2017-03" db="EMBL/GenBank/DDBJ databases">
        <title>Genomes of endolithic fungi from Antarctica.</title>
        <authorList>
            <person name="Coleine C."/>
            <person name="Masonjones S."/>
            <person name="Stajich J.E."/>
        </authorList>
    </citation>
    <scope>NUCLEOTIDE SEQUENCE [LARGE SCALE GENOMIC DNA]</scope>
    <source>
        <strain evidence="4 5">CCFEE 5311</strain>
    </source>
</reference>
<dbReference type="CDD" id="cd06089">
    <property type="entry name" value="KOW_RPL26"/>
    <property type="match status" value="1"/>
</dbReference>
<protein>
    <recommendedName>
        <fullName evidence="6">KOW domain-containing protein</fullName>
    </recommendedName>
</protein>
<dbReference type="InterPro" id="IPR008991">
    <property type="entry name" value="Translation_prot_SH3-like_sf"/>
</dbReference>
<dbReference type="InterPro" id="IPR003256">
    <property type="entry name" value="Ribosomal_uL24"/>
</dbReference>
<dbReference type="PANTHER" id="PTHR12903">
    <property type="entry name" value="MITOCHONDRIAL RIBOSOMAL PROTEIN L24"/>
    <property type="match status" value="1"/>
</dbReference>
<dbReference type="SUPFAM" id="SSF50104">
    <property type="entry name" value="Translation proteins SH3-like domain"/>
    <property type="match status" value="1"/>
</dbReference>
<dbReference type="Proteomes" id="UP000310066">
    <property type="component" value="Unassembled WGS sequence"/>
</dbReference>
<comment type="similarity">
    <text evidence="1">Belongs to the universal ribosomal protein uL24 family.</text>
</comment>
<evidence type="ECO:0000256" key="2">
    <source>
        <dbReference type="ARBA" id="ARBA00022980"/>
    </source>
</evidence>
<dbReference type="GO" id="GO:0005840">
    <property type="term" value="C:ribosome"/>
    <property type="evidence" value="ECO:0007669"/>
    <property type="project" value="UniProtKB-KW"/>
</dbReference>
<name>A0A4U0VH72_9PEZI</name>
<keyword evidence="2" id="KW-0689">Ribosomal protein</keyword>
<dbReference type="GO" id="GO:0003723">
    <property type="term" value="F:RNA binding"/>
    <property type="evidence" value="ECO:0007669"/>
    <property type="project" value="InterPro"/>
</dbReference>
<dbReference type="AlphaFoldDB" id="A0A4U0VH72"/>
<dbReference type="Pfam" id="PF22682">
    <property type="entry name" value="Ribosomal_uL24m-like"/>
    <property type="match status" value="1"/>
</dbReference>
<gene>
    <name evidence="4" type="ORF">B0A54_00553</name>
</gene>
<proteinExistence type="inferred from homology"/>
<accession>A0A4U0VH72</accession>
<organism evidence="4 5">
    <name type="scientific">Friedmanniomyces endolithicus</name>
    <dbReference type="NCBI Taxonomy" id="329885"/>
    <lineage>
        <taxon>Eukaryota</taxon>
        <taxon>Fungi</taxon>
        <taxon>Dikarya</taxon>
        <taxon>Ascomycota</taxon>
        <taxon>Pezizomycotina</taxon>
        <taxon>Dothideomycetes</taxon>
        <taxon>Dothideomycetidae</taxon>
        <taxon>Mycosphaerellales</taxon>
        <taxon>Teratosphaeriaceae</taxon>
        <taxon>Friedmanniomyces</taxon>
    </lineage>
</organism>
<comment type="caution">
    <text evidence="4">The sequence shown here is derived from an EMBL/GenBank/DDBJ whole genome shotgun (WGS) entry which is preliminary data.</text>
</comment>